<dbReference type="CDD" id="cd03284">
    <property type="entry name" value="ABC_MutS1"/>
    <property type="match status" value="1"/>
</dbReference>
<dbReference type="PROSITE" id="PS00486">
    <property type="entry name" value="DNA_MISMATCH_REPAIR_2"/>
    <property type="match status" value="1"/>
</dbReference>
<reference evidence="13 14" key="1">
    <citation type="submission" date="2023-10" db="EMBL/GenBank/DDBJ databases">
        <title>Novel methanotroph of the genus Methylocapsa from a subarctic wetland.</title>
        <authorList>
            <person name="Belova S.E."/>
            <person name="Oshkin I.Y."/>
            <person name="Miroshnikov K."/>
            <person name="Dedysh S.N."/>
        </authorList>
    </citation>
    <scope>NUCLEOTIDE SEQUENCE [LARGE SCALE GENOMIC DNA]</scope>
    <source>
        <strain evidence="13 14">RX1</strain>
    </source>
</reference>
<dbReference type="InterPro" id="IPR016151">
    <property type="entry name" value="DNA_mismatch_repair_MutS_N"/>
</dbReference>
<dbReference type="Pfam" id="PF01624">
    <property type="entry name" value="MutS_I"/>
    <property type="match status" value="1"/>
</dbReference>
<organism evidence="13 14">
    <name type="scientific">Methylocapsa polymorpha</name>
    <dbReference type="NCBI Taxonomy" id="3080828"/>
    <lineage>
        <taxon>Bacteria</taxon>
        <taxon>Pseudomonadati</taxon>
        <taxon>Pseudomonadota</taxon>
        <taxon>Alphaproteobacteria</taxon>
        <taxon>Hyphomicrobiales</taxon>
        <taxon>Beijerinckiaceae</taxon>
        <taxon>Methylocapsa</taxon>
    </lineage>
</organism>
<sequence>MMAQYLEIKAANPGSLLFYRMGDFYELFFEDAEIAAKALGIVLTRRGKHAGQDIPMCGVPVERAEDYLNRLIGQGHRVAVCEQIEDPAEARKRGGKSVVRREVVRLVTPGTITEELLLDPARANCLLAIARAPQSGGDFSYGLAAVDISTGAFTVCEASQTALEAEIARLDPAEIVAPESLVASPGFARIAKETQRPLTPLGREAGERQSAELRIKDYFGLATLDGLGALSRAEIAAAAVALFYIERTQFGARPALGLPSRLGRDAHMEIDAATRANLELTRTLAGGREGSLIAAIDRTVTPSGGRLLAERVSAPLTDAPAILRRLDAAAFFVDDPALRKNVRAQLKSAPDLARALSRLALGRGGPRDLAALRDGLAAAHALAETLPQSSAALPEELAEAGAAAGAADPTLAARLGSALAESLPLHRRDGEFIRAAYDGALDELRALRDESRQVIAALQARYCDMAETKQLKLKHNHFLGYFIEVPQAQGERLLKPPYDAIFAHRQTMADAMRFSTRELAELEAKISSAADEALAREQTIFDELAALLLAQETEIKRAAHALAAIDVAAGLAELAAACDWTRPLVDDSLAFEIEAGRHPVVEAALRASGRVFVGNDCALSGLAGRGGRIAVVTGPNMAGKSTYLRQNALIAVLAQMGSFVPAARAHIGVVDRLFSRVGASDDLARGRSTFMVEMVETAAILNQAKERSLVILDEIGRGTATFDGLSIAWAVMEHLHEKNRARALFATHFHELTQLAKRLDRLDNLTVRVTDWNGDVVFLHEIMAGAADRSYGIQVAKLAGLPGPVVERARNLLAEFEAADRLSHVDRLVADLPLFTMSFAASSATQAPAADSAIAQAQDDALGEAIDAIDPDELSPRAAIEALYRLKQLRAERR</sequence>
<dbReference type="NCBIfam" id="NF003810">
    <property type="entry name" value="PRK05399.1"/>
    <property type="match status" value="1"/>
</dbReference>
<evidence type="ECO:0000256" key="4">
    <source>
        <dbReference type="ARBA" id="ARBA00022763"/>
    </source>
</evidence>
<dbReference type="InterPro" id="IPR036187">
    <property type="entry name" value="DNA_mismatch_repair_MutS_sf"/>
</dbReference>
<evidence type="ECO:0000256" key="8">
    <source>
        <dbReference type="ARBA" id="ARBA00024647"/>
    </source>
</evidence>
<dbReference type="SUPFAM" id="SSF53150">
    <property type="entry name" value="DNA repair protein MutS, domain II"/>
    <property type="match status" value="1"/>
</dbReference>
<evidence type="ECO:0000256" key="6">
    <source>
        <dbReference type="ARBA" id="ARBA00023125"/>
    </source>
</evidence>
<dbReference type="InterPro" id="IPR027417">
    <property type="entry name" value="P-loop_NTPase"/>
</dbReference>
<keyword evidence="6 9" id="KW-0238">DNA-binding</keyword>
<dbReference type="Gene3D" id="6.10.140.430">
    <property type="match status" value="1"/>
</dbReference>
<dbReference type="SMART" id="SM00534">
    <property type="entry name" value="MUTSac"/>
    <property type="match status" value="1"/>
</dbReference>
<evidence type="ECO:0000313" key="13">
    <source>
        <dbReference type="EMBL" id="WOJ91461.1"/>
    </source>
</evidence>
<dbReference type="SUPFAM" id="SSF52540">
    <property type="entry name" value="P-loop containing nucleoside triphosphate hydrolases"/>
    <property type="match status" value="1"/>
</dbReference>
<comment type="function">
    <text evidence="8 9">This protein is involved in the repair of mismatches in DNA. It is possible that it carries out the mismatch recognition step. This protein has a weak ATPase activity.</text>
</comment>
<dbReference type="InterPro" id="IPR000432">
    <property type="entry name" value="DNA_mismatch_repair_MutS_C"/>
</dbReference>
<dbReference type="HAMAP" id="MF_00096">
    <property type="entry name" value="MutS"/>
    <property type="match status" value="1"/>
</dbReference>
<dbReference type="InterPro" id="IPR007695">
    <property type="entry name" value="DNA_mismatch_repair_MutS-lik_N"/>
</dbReference>
<evidence type="ECO:0000256" key="10">
    <source>
        <dbReference type="RuleBase" id="RU003756"/>
    </source>
</evidence>
<dbReference type="Gene3D" id="3.40.1170.10">
    <property type="entry name" value="DNA repair protein MutS, domain I"/>
    <property type="match status" value="1"/>
</dbReference>
<feature type="domain" description="DNA mismatch repair proteins mutS family" evidence="12">
    <location>
        <begin position="708"/>
        <end position="724"/>
    </location>
</feature>
<dbReference type="InterPro" id="IPR007860">
    <property type="entry name" value="DNA_mmatch_repair_MutS_con_dom"/>
</dbReference>
<evidence type="ECO:0000256" key="2">
    <source>
        <dbReference type="ARBA" id="ARBA00021982"/>
    </source>
</evidence>
<dbReference type="InterPro" id="IPR005748">
    <property type="entry name" value="DNA_mismatch_repair_MutS"/>
</dbReference>
<dbReference type="SUPFAM" id="SSF55271">
    <property type="entry name" value="DNA repair protein MutS, domain I"/>
    <property type="match status" value="1"/>
</dbReference>
<dbReference type="SMART" id="SM00533">
    <property type="entry name" value="MUTSd"/>
    <property type="match status" value="1"/>
</dbReference>
<name>A0ABZ0HXD7_9HYPH</name>
<keyword evidence="11" id="KW-0175">Coiled coil</keyword>
<keyword evidence="4 9" id="KW-0227">DNA damage</keyword>
<accession>A0ABZ0HXD7</accession>
<dbReference type="PIRSF" id="PIRSF037677">
    <property type="entry name" value="DNA_mis_repair_Msh6"/>
    <property type="match status" value="1"/>
</dbReference>
<dbReference type="NCBIfam" id="TIGR01070">
    <property type="entry name" value="mutS1"/>
    <property type="match status" value="1"/>
</dbReference>
<evidence type="ECO:0000313" key="14">
    <source>
        <dbReference type="Proteomes" id="UP001626536"/>
    </source>
</evidence>
<keyword evidence="3 9" id="KW-0547">Nucleotide-binding</keyword>
<dbReference type="InterPro" id="IPR007861">
    <property type="entry name" value="DNA_mismatch_repair_MutS_clamp"/>
</dbReference>
<dbReference type="Proteomes" id="UP001626536">
    <property type="component" value="Chromosome"/>
</dbReference>
<protein>
    <recommendedName>
        <fullName evidence="2 9">DNA mismatch repair protein MutS</fullName>
    </recommendedName>
</protein>
<gene>
    <name evidence="9 13" type="primary">mutS</name>
    <name evidence="13" type="ORF">RZS28_05610</name>
</gene>
<feature type="coiled-coil region" evidence="11">
    <location>
        <begin position="505"/>
        <end position="532"/>
    </location>
</feature>
<evidence type="ECO:0000256" key="7">
    <source>
        <dbReference type="ARBA" id="ARBA00023204"/>
    </source>
</evidence>
<keyword evidence="14" id="KW-1185">Reference proteome</keyword>
<dbReference type="Pfam" id="PF05192">
    <property type="entry name" value="MutS_III"/>
    <property type="match status" value="1"/>
</dbReference>
<comment type="similarity">
    <text evidence="1 9 10">Belongs to the DNA mismatch repair MutS family.</text>
</comment>
<dbReference type="PANTHER" id="PTHR11361">
    <property type="entry name" value="DNA MISMATCH REPAIR PROTEIN MUTS FAMILY MEMBER"/>
    <property type="match status" value="1"/>
</dbReference>
<keyword evidence="7 9" id="KW-0234">DNA repair</keyword>
<dbReference type="Gene3D" id="3.30.420.110">
    <property type="entry name" value="MutS, connector domain"/>
    <property type="match status" value="1"/>
</dbReference>
<evidence type="ECO:0000256" key="9">
    <source>
        <dbReference type="HAMAP-Rule" id="MF_00096"/>
    </source>
</evidence>
<evidence type="ECO:0000256" key="11">
    <source>
        <dbReference type="SAM" id="Coils"/>
    </source>
</evidence>
<dbReference type="InterPro" id="IPR045076">
    <property type="entry name" value="MutS"/>
</dbReference>
<dbReference type="Pfam" id="PF00488">
    <property type="entry name" value="MutS_V"/>
    <property type="match status" value="1"/>
</dbReference>
<dbReference type="Pfam" id="PF05190">
    <property type="entry name" value="MutS_IV"/>
    <property type="match status" value="1"/>
</dbReference>
<dbReference type="InterPro" id="IPR007696">
    <property type="entry name" value="DNA_mismatch_repair_MutS_core"/>
</dbReference>
<dbReference type="SUPFAM" id="SSF48334">
    <property type="entry name" value="DNA repair protein MutS, domain III"/>
    <property type="match status" value="1"/>
</dbReference>
<proteinExistence type="inferred from homology"/>
<dbReference type="PANTHER" id="PTHR11361:SF34">
    <property type="entry name" value="DNA MISMATCH REPAIR PROTEIN MSH1, MITOCHONDRIAL"/>
    <property type="match status" value="1"/>
</dbReference>
<dbReference type="EMBL" id="CP136862">
    <property type="protein sequence ID" value="WOJ91461.1"/>
    <property type="molecule type" value="Genomic_DNA"/>
</dbReference>
<feature type="binding site" evidence="9">
    <location>
        <begin position="634"/>
        <end position="641"/>
    </location>
    <ligand>
        <name>ATP</name>
        <dbReference type="ChEBI" id="CHEBI:30616"/>
    </ligand>
</feature>
<evidence type="ECO:0000259" key="12">
    <source>
        <dbReference type="PROSITE" id="PS00486"/>
    </source>
</evidence>
<evidence type="ECO:0000256" key="5">
    <source>
        <dbReference type="ARBA" id="ARBA00022840"/>
    </source>
</evidence>
<keyword evidence="5 9" id="KW-0067">ATP-binding</keyword>
<dbReference type="Pfam" id="PF05188">
    <property type="entry name" value="MutS_II"/>
    <property type="match status" value="1"/>
</dbReference>
<dbReference type="Gene3D" id="1.10.1420.10">
    <property type="match status" value="2"/>
</dbReference>
<dbReference type="InterPro" id="IPR036678">
    <property type="entry name" value="MutS_con_dom_sf"/>
</dbReference>
<evidence type="ECO:0000256" key="1">
    <source>
        <dbReference type="ARBA" id="ARBA00006271"/>
    </source>
</evidence>
<dbReference type="Gene3D" id="3.40.50.300">
    <property type="entry name" value="P-loop containing nucleotide triphosphate hydrolases"/>
    <property type="match status" value="1"/>
</dbReference>
<dbReference type="InterPro" id="IPR017261">
    <property type="entry name" value="DNA_mismatch_repair_MutS/MSH"/>
</dbReference>
<evidence type="ECO:0000256" key="3">
    <source>
        <dbReference type="ARBA" id="ARBA00022741"/>
    </source>
</evidence>